<keyword evidence="4" id="KW-1185">Reference proteome</keyword>
<dbReference type="EMBL" id="CP130953">
    <property type="protein sequence ID" value="WLF50763.1"/>
    <property type="molecule type" value="Genomic_DNA"/>
</dbReference>
<name>A0AAX3YNJ0_RHOOP</name>
<feature type="compositionally biased region" description="Basic and acidic residues" evidence="1">
    <location>
        <begin position="87"/>
        <end position="97"/>
    </location>
</feature>
<organism evidence="3 5">
    <name type="scientific">Rhodococcus opacus</name>
    <name type="common">Nocardia opaca</name>
    <dbReference type="NCBI Taxonomy" id="37919"/>
    <lineage>
        <taxon>Bacteria</taxon>
        <taxon>Bacillati</taxon>
        <taxon>Actinomycetota</taxon>
        <taxon>Actinomycetes</taxon>
        <taxon>Mycobacteriales</taxon>
        <taxon>Nocardiaceae</taxon>
        <taxon>Rhodococcus</taxon>
    </lineage>
</organism>
<gene>
    <name evidence="2" type="ORF">O4328_11760</name>
    <name evidence="3" type="ORF">Q5707_18070</name>
</gene>
<evidence type="ECO:0000256" key="1">
    <source>
        <dbReference type="SAM" id="MobiDB-lite"/>
    </source>
</evidence>
<evidence type="ECO:0008006" key="6">
    <source>
        <dbReference type="Google" id="ProtNLM"/>
    </source>
</evidence>
<proteinExistence type="predicted"/>
<feature type="region of interest" description="Disordered" evidence="1">
    <location>
        <begin position="1"/>
        <end position="110"/>
    </location>
</feature>
<dbReference type="AlphaFoldDB" id="A0AAX3YNJ0"/>
<accession>A0AAX3YNJ0</accession>
<dbReference type="EMBL" id="JAPWIS010000005">
    <property type="protein sequence ID" value="MCZ4584352.1"/>
    <property type="molecule type" value="Genomic_DNA"/>
</dbReference>
<evidence type="ECO:0000313" key="2">
    <source>
        <dbReference type="EMBL" id="MCZ4584352.1"/>
    </source>
</evidence>
<reference evidence="2" key="1">
    <citation type="submission" date="2022-12" db="EMBL/GenBank/DDBJ databases">
        <authorList>
            <person name="Krivoruchko A.V."/>
            <person name="Elkin A."/>
        </authorList>
    </citation>
    <scope>NUCLEOTIDE SEQUENCE</scope>
    <source>
        <strain evidence="2">IEGM 249</strain>
    </source>
</reference>
<evidence type="ECO:0000313" key="3">
    <source>
        <dbReference type="EMBL" id="WLF50763.1"/>
    </source>
</evidence>
<dbReference type="RefSeq" id="WP_210460432.1">
    <property type="nucleotide sequence ID" value="NZ_CP072193.1"/>
</dbReference>
<dbReference type="Proteomes" id="UP001066327">
    <property type="component" value="Unassembled WGS sequence"/>
</dbReference>
<dbReference type="Proteomes" id="UP001231166">
    <property type="component" value="Chromosome"/>
</dbReference>
<reference evidence="3" key="2">
    <citation type="submission" date="2023-07" db="EMBL/GenBank/DDBJ databases">
        <title>Genomic analysis of Rhodococcus opacus VOC-14 with glycol ethers degradation activity.</title>
        <authorList>
            <person name="Narkevich D.A."/>
            <person name="Hlushen A.M."/>
            <person name="Akhremchuk A.E."/>
            <person name="Sikolenko M.A."/>
            <person name="Valentovich L.N."/>
        </authorList>
    </citation>
    <scope>NUCLEOTIDE SEQUENCE</scope>
    <source>
        <strain evidence="3">VOC-14</strain>
    </source>
</reference>
<feature type="compositionally biased region" description="Polar residues" evidence="1">
    <location>
        <begin position="1"/>
        <end position="11"/>
    </location>
</feature>
<protein>
    <recommendedName>
        <fullName evidence="6">Abasic site processing protein</fullName>
    </recommendedName>
</protein>
<evidence type="ECO:0000313" key="5">
    <source>
        <dbReference type="Proteomes" id="UP001231166"/>
    </source>
</evidence>
<sequence length="110" mass="12195">MCGRSASTVSRKTLLEPLEIVPERADPEMATDCNVAPHEDLPDPDRDDEQPKGSYATSHGDFYRTSKSTRGQVDKRLLREQCLPEGYRLDSDNRRGGEATGYGLHEAAVC</sequence>
<evidence type="ECO:0000313" key="4">
    <source>
        <dbReference type="Proteomes" id="UP001066327"/>
    </source>
</evidence>